<dbReference type="Proteomes" id="UP000249619">
    <property type="component" value="Unassembled WGS sequence"/>
</dbReference>
<evidence type="ECO:0000256" key="1">
    <source>
        <dbReference type="ARBA" id="ARBA00004123"/>
    </source>
</evidence>
<dbReference type="GO" id="GO:0005634">
    <property type="term" value="C:nucleus"/>
    <property type="evidence" value="ECO:0007669"/>
    <property type="project" value="UniProtKB-SubCell"/>
</dbReference>
<evidence type="ECO:0000259" key="6">
    <source>
        <dbReference type="SMART" id="SM00906"/>
    </source>
</evidence>
<dbReference type="OrthoDB" id="39175at2759"/>
<keyword evidence="4" id="KW-0804">Transcription</keyword>
<dbReference type="GO" id="GO:0003677">
    <property type="term" value="F:DNA binding"/>
    <property type="evidence" value="ECO:0007669"/>
    <property type="project" value="UniProtKB-KW"/>
</dbReference>
<dbReference type="SMART" id="SM00906">
    <property type="entry name" value="Fungal_trans"/>
    <property type="match status" value="1"/>
</dbReference>
<dbReference type="InterPro" id="IPR050987">
    <property type="entry name" value="AtrR-like"/>
</dbReference>
<comment type="caution">
    <text evidence="7">The sequence shown here is derived from an EMBL/GenBank/DDBJ whole genome shotgun (WGS) entry which is preliminary data.</text>
</comment>
<evidence type="ECO:0000256" key="3">
    <source>
        <dbReference type="ARBA" id="ARBA00023125"/>
    </source>
</evidence>
<dbReference type="AlphaFoldDB" id="A0A364N9A8"/>
<keyword evidence="5" id="KW-0539">Nucleus</keyword>
<dbReference type="CDD" id="cd12148">
    <property type="entry name" value="fungal_TF_MHR"/>
    <property type="match status" value="1"/>
</dbReference>
<comment type="subcellular location">
    <subcellularLocation>
        <location evidence="1">Nucleus</location>
    </subcellularLocation>
</comment>
<accession>A0A364N9A8</accession>
<dbReference type="STRING" id="183478.A0A364N9A8"/>
<dbReference type="GO" id="GO:0003700">
    <property type="term" value="F:DNA-binding transcription factor activity"/>
    <property type="evidence" value="ECO:0007669"/>
    <property type="project" value="InterPro"/>
</dbReference>
<evidence type="ECO:0000256" key="2">
    <source>
        <dbReference type="ARBA" id="ARBA00023015"/>
    </source>
</evidence>
<dbReference type="EMBL" id="QGDH01000029">
    <property type="protein sequence ID" value="RAR13840.1"/>
    <property type="molecule type" value="Genomic_DNA"/>
</dbReference>
<evidence type="ECO:0000256" key="4">
    <source>
        <dbReference type="ARBA" id="ARBA00023163"/>
    </source>
</evidence>
<evidence type="ECO:0000313" key="7">
    <source>
        <dbReference type="EMBL" id="RAR13840.1"/>
    </source>
</evidence>
<keyword evidence="8" id="KW-1185">Reference proteome</keyword>
<dbReference type="PANTHER" id="PTHR46910">
    <property type="entry name" value="TRANSCRIPTION FACTOR PDR1"/>
    <property type="match status" value="1"/>
</dbReference>
<dbReference type="Pfam" id="PF04082">
    <property type="entry name" value="Fungal_trans"/>
    <property type="match status" value="1"/>
</dbReference>
<evidence type="ECO:0000256" key="5">
    <source>
        <dbReference type="ARBA" id="ARBA00023242"/>
    </source>
</evidence>
<dbReference type="PANTHER" id="PTHR46910:SF37">
    <property type="entry name" value="ZN(II)2CYS6 TRANSCRIPTION FACTOR (EUROFUNG)"/>
    <property type="match status" value="1"/>
</dbReference>
<sequence>MSKYDGLQELYVDRLLAASDEKGEVGAQSPSLHDLGVFGSEYNLRVFPEPRLKALAIKLGHDRVSQARAKLVNIVGERMRIIERVPAPAPDSEIIRVFDNKKEHIAICIEAYFEHIDPIHPFLDRQQFESVALSSHLSQKLVSDKSWSALFYAVLALGSQYHDGGSYEPTKSGSWRFFATALAIFPDLLISRTTLNTVQALTAMAIFASNVSCVQIEYAMVSEGAKKAQILGYNRSTAPGDDPRNRTFWVLYFLEKNMSFNIGKSSSIMDSDISSAIPTRTLSYSGISFDWIRASIRMSRLLSRMYASLFSVSVRGRPAAYYRTTIHSLKSELDAWTKTIPLEFRPGEPIRPYAMKSLQVADLSIRLHYLYHGTILHLDRTALQLEEDSRAQSELVTSIMRTARTALELTKYIDVQPYTPIWILASVPLAAFLGLFDLVVDNPKHPETAANLAMLDVGGGHFSGLEYSSQGTLPGSIASEFAQIARTYIREQEVSEINRGEDLSAIPVNGVRSSTGLLEPVSPEAPSASFSYTDLQPFQLGWNLRNDDGAIPEAEILDLFGSIYPLWDDGGTYNTTDV</sequence>
<dbReference type="GO" id="GO:0006351">
    <property type="term" value="P:DNA-templated transcription"/>
    <property type="evidence" value="ECO:0007669"/>
    <property type="project" value="InterPro"/>
</dbReference>
<name>A0A364N9A8_STELY</name>
<gene>
    <name evidence="7" type="ORF">DDE83_002728</name>
</gene>
<keyword evidence="2" id="KW-0805">Transcription regulation</keyword>
<organism evidence="7 8">
    <name type="scientific">Stemphylium lycopersici</name>
    <name type="common">Tomato gray leaf spot disease fungus</name>
    <name type="synonym">Thyrospora lycopersici</name>
    <dbReference type="NCBI Taxonomy" id="183478"/>
    <lineage>
        <taxon>Eukaryota</taxon>
        <taxon>Fungi</taxon>
        <taxon>Dikarya</taxon>
        <taxon>Ascomycota</taxon>
        <taxon>Pezizomycotina</taxon>
        <taxon>Dothideomycetes</taxon>
        <taxon>Pleosporomycetidae</taxon>
        <taxon>Pleosporales</taxon>
        <taxon>Pleosporineae</taxon>
        <taxon>Pleosporaceae</taxon>
        <taxon>Stemphylium</taxon>
    </lineage>
</organism>
<protein>
    <recommendedName>
        <fullName evidence="6">Xylanolytic transcriptional activator regulatory domain-containing protein</fullName>
    </recommendedName>
</protein>
<feature type="domain" description="Xylanolytic transcriptional activator regulatory" evidence="6">
    <location>
        <begin position="217"/>
        <end position="284"/>
    </location>
</feature>
<reference evidence="8" key="1">
    <citation type="submission" date="2018-05" db="EMBL/GenBank/DDBJ databases">
        <title>Draft genome sequence of Stemphylium lycopersici strain CIDEFI 213.</title>
        <authorList>
            <person name="Medina R."/>
            <person name="Franco M.E.E."/>
            <person name="Lucentini C.G."/>
            <person name="Saparrat M.C.N."/>
            <person name="Balatti P.A."/>
        </authorList>
    </citation>
    <scope>NUCLEOTIDE SEQUENCE [LARGE SCALE GENOMIC DNA]</scope>
    <source>
        <strain evidence="8">CIDEFI 213</strain>
    </source>
</reference>
<evidence type="ECO:0000313" key="8">
    <source>
        <dbReference type="Proteomes" id="UP000249619"/>
    </source>
</evidence>
<keyword evidence="3" id="KW-0238">DNA-binding</keyword>
<dbReference type="GO" id="GO:0008270">
    <property type="term" value="F:zinc ion binding"/>
    <property type="evidence" value="ECO:0007669"/>
    <property type="project" value="InterPro"/>
</dbReference>
<proteinExistence type="predicted"/>
<dbReference type="InterPro" id="IPR007219">
    <property type="entry name" value="XnlR_reg_dom"/>
</dbReference>